<feature type="chain" id="PRO_5041776089" description="Carboxypeptidase" evidence="5">
    <location>
        <begin position="25"/>
        <end position="501"/>
    </location>
</feature>
<dbReference type="AlphaFoldDB" id="A0AAE0GKP7"/>
<dbReference type="GO" id="GO:0031647">
    <property type="term" value="P:regulation of protein stability"/>
    <property type="evidence" value="ECO:0007669"/>
    <property type="project" value="UniProtKB-ARBA"/>
</dbReference>
<dbReference type="FunFam" id="3.40.50.1820:FF:000335">
    <property type="entry name" value="Carboxypeptidase"/>
    <property type="match status" value="1"/>
</dbReference>
<dbReference type="PROSITE" id="PS00560">
    <property type="entry name" value="CARBOXYPEPT_SER_HIS"/>
    <property type="match status" value="1"/>
</dbReference>
<keyword evidence="5" id="KW-0732">Signal</keyword>
<accession>A0AAE0GKP7</accession>
<dbReference type="PRINTS" id="PR00724">
    <property type="entry name" value="CRBOXYPTASEC"/>
</dbReference>
<dbReference type="InterPro" id="IPR001563">
    <property type="entry name" value="Peptidase_S10"/>
</dbReference>
<organism evidence="6 7">
    <name type="scientific">Cymbomonas tetramitiformis</name>
    <dbReference type="NCBI Taxonomy" id="36881"/>
    <lineage>
        <taxon>Eukaryota</taxon>
        <taxon>Viridiplantae</taxon>
        <taxon>Chlorophyta</taxon>
        <taxon>Pyramimonadophyceae</taxon>
        <taxon>Pyramimonadales</taxon>
        <taxon>Pyramimonadaceae</taxon>
        <taxon>Cymbomonas</taxon>
    </lineage>
</organism>
<reference evidence="6 7" key="1">
    <citation type="journal article" date="2015" name="Genome Biol. Evol.">
        <title>Comparative Genomics of a Bacterivorous Green Alga Reveals Evolutionary Causalities and Consequences of Phago-Mixotrophic Mode of Nutrition.</title>
        <authorList>
            <person name="Burns J.A."/>
            <person name="Paasch A."/>
            <person name="Narechania A."/>
            <person name="Kim E."/>
        </authorList>
    </citation>
    <scope>NUCLEOTIDE SEQUENCE [LARGE SCALE GENOMIC DNA]</scope>
    <source>
        <strain evidence="6 7">PLY_AMNH</strain>
    </source>
</reference>
<evidence type="ECO:0000256" key="2">
    <source>
        <dbReference type="ARBA" id="ARBA00022645"/>
    </source>
</evidence>
<sequence length="501" mass="54816">MHEPRISCTVSTALLVFMFGSALASPSFSDEVMSLPGLNQSLCFKHYSGYLSVGEGKELFHWFVESEPPVSPGQEYPIVLWLNGGPGCSSLAGMLTENGPFVVGANQEISLNPYSWNKVANMLYLEQPAGVGFSVPEEATNDTITADDSLHALLEFFRLHPHLQGRPFYITGESYAGHYVPNLAKAILDYNSREDAPTINLQGFAVGNAYTDWAHDFNANLPYGYYHALLSPEAWIEINQACGNFTAACFWPNPNVECNAACGMAIDAPVTKIEASLDIYDIYADECLPVGKKAPAQIRAMLRARAAAGKLHGKRSPLRGQQRVQGTDISPVFDTCADLYVDAFLNNPAVQRAIHVKEGSKWQQCGLDGLYDFNFASMVPNYKAWTAEKKLRLLVYSGDADYIVNVLGTESWVTSLGLDVKVPWMPWKGSDGQTAGYVTEYDGLSLVTVKGAGHMVPKDRPGHALDMLTSFLQGAPFDKVSLSAERRPELCKLKSSQAASR</sequence>
<comment type="caution">
    <text evidence="6">The sequence shown here is derived from an EMBL/GenBank/DDBJ whole genome shotgun (WGS) entry which is preliminary data.</text>
</comment>
<dbReference type="PROSITE" id="PS00131">
    <property type="entry name" value="CARBOXYPEPT_SER_SER"/>
    <property type="match status" value="1"/>
</dbReference>
<evidence type="ECO:0000313" key="6">
    <source>
        <dbReference type="EMBL" id="KAK3279735.1"/>
    </source>
</evidence>
<keyword evidence="7" id="KW-1185">Reference proteome</keyword>
<dbReference type="PANTHER" id="PTHR11802">
    <property type="entry name" value="SERINE PROTEASE FAMILY S10 SERINE CARBOXYPEPTIDASE"/>
    <property type="match status" value="1"/>
</dbReference>
<evidence type="ECO:0000256" key="4">
    <source>
        <dbReference type="ARBA" id="ARBA00022801"/>
    </source>
</evidence>
<dbReference type="Pfam" id="PF00450">
    <property type="entry name" value="Peptidase_S10"/>
    <property type="match status" value="1"/>
</dbReference>
<dbReference type="Gene3D" id="3.40.50.1820">
    <property type="entry name" value="alpha/beta hydrolase"/>
    <property type="match status" value="1"/>
</dbReference>
<dbReference type="SUPFAM" id="SSF53474">
    <property type="entry name" value="alpha/beta-Hydrolases"/>
    <property type="match status" value="1"/>
</dbReference>
<protein>
    <recommendedName>
        <fullName evidence="5">Carboxypeptidase</fullName>
        <ecNumber evidence="5">3.4.16.-</ecNumber>
    </recommendedName>
</protein>
<keyword evidence="3 5" id="KW-0645">Protease</keyword>
<keyword evidence="4 5" id="KW-0378">Hydrolase</keyword>
<dbReference type="Proteomes" id="UP001190700">
    <property type="component" value="Unassembled WGS sequence"/>
</dbReference>
<dbReference type="EC" id="3.4.16.-" evidence="5"/>
<keyword evidence="2 5" id="KW-0121">Carboxypeptidase</keyword>
<feature type="signal peptide" evidence="5">
    <location>
        <begin position="1"/>
        <end position="24"/>
    </location>
</feature>
<dbReference type="InterPro" id="IPR018202">
    <property type="entry name" value="Ser_caboxypep_ser_AS"/>
</dbReference>
<evidence type="ECO:0000256" key="3">
    <source>
        <dbReference type="ARBA" id="ARBA00022670"/>
    </source>
</evidence>
<dbReference type="GO" id="GO:1904715">
    <property type="term" value="P:negative regulation of chaperone-mediated autophagy"/>
    <property type="evidence" value="ECO:0007669"/>
    <property type="project" value="UniProtKB-ARBA"/>
</dbReference>
<dbReference type="InterPro" id="IPR033124">
    <property type="entry name" value="Ser_caboxypep_his_AS"/>
</dbReference>
<dbReference type="GO" id="GO:0006508">
    <property type="term" value="P:proteolysis"/>
    <property type="evidence" value="ECO:0007669"/>
    <property type="project" value="UniProtKB-KW"/>
</dbReference>
<evidence type="ECO:0000256" key="5">
    <source>
        <dbReference type="RuleBase" id="RU361156"/>
    </source>
</evidence>
<dbReference type="EMBL" id="LGRX02004696">
    <property type="protein sequence ID" value="KAK3279735.1"/>
    <property type="molecule type" value="Genomic_DNA"/>
</dbReference>
<proteinExistence type="inferred from homology"/>
<dbReference type="PANTHER" id="PTHR11802:SF201">
    <property type="entry name" value="CARBOXYPEPTIDASE"/>
    <property type="match status" value="1"/>
</dbReference>
<comment type="similarity">
    <text evidence="1 5">Belongs to the peptidase S10 family.</text>
</comment>
<name>A0AAE0GKP7_9CHLO</name>
<evidence type="ECO:0000256" key="1">
    <source>
        <dbReference type="ARBA" id="ARBA00009431"/>
    </source>
</evidence>
<dbReference type="InterPro" id="IPR029058">
    <property type="entry name" value="AB_hydrolase_fold"/>
</dbReference>
<evidence type="ECO:0000313" key="7">
    <source>
        <dbReference type="Proteomes" id="UP001190700"/>
    </source>
</evidence>
<gene>
    <name evidence="6" type="ORF">CYMTET_12391</name>
</gene>
<dbReference type="GO" id="GO:0004185">
    <property type="term" value="F:serine-type carboxypeptidase activity"/>
    <property type="evidence" value="ECO:0007669"/>
    <property type="project" value="UniProtKB-UniRule"/>
</dbReference>